<accession>A0A2H4PB27</accession>
<keyword evidence="2" id="KW-1185">Reference proteome</keyword>
<protein>
    <submittedName>
        <fullName evidence="1">Uncharacterized protein</fullName>
    </submittedName>
</protein>
<name>A0A2H4PB27_9CAUD</name>
<reference evidence="1 2" key="1">
    <citation type="submission" date="2017-10" db="EMBL/GenBank/DDBJ databases">
        <title>Isolation and characterisation of Lactobacillus bacteriophages that infect wine-derived L. plantarum strains.</title>
        <authorList>
            <person name="Kyrkou I."/>
            <person name="Hestbjerg Hansen L."/>
        </authorList>
    </citation>
    <scope>NUCLEOTIDE SEQUENCE [LARGE SCALE GENOMIC DNA]</scope>
</reference>
<evidence type="ECO:0000313" key="1">
    <source>
        <dbReference type="EMBL" id="ATW59427.1"/>
    </source>
</evidence>
<proteinExistence type="predicted"/>
<sequence>MIMKECYTGSVFIDGYGWKYKGVVYTMGTEMNYSPLLGGEMGLIE</sequence>
<dbReference type="KEGG" id="vg:54986234"/>
<dbReference type="EMBL" id="MG252693">
    <property type="protein sequence ID" value="ATW59427.1"/>
    <property type="molecule type" value="Genomic_DNA"/>
</dbReference>
<dbReference type="RefSeq" id="YP_009795857.1">
    <property type="nucleotide sequence ID" value="NC_047897.1"/>
</dbReference>
<organism evidence="1 2">
    <name type="scientific">Lactobacillus phage Lenus</name>
    <dbReference type="NCBI Taxonomy" id="2053682"/>
    <lineage>
        <taxon>Viruses</taxon>
        <taxon>Duplodnaviria</taxon>
        <taxon>Heunggongvirae</taxon>
        <taxon>Uroviricota</taxon>
        <taxon>Caudoviricetes</taxon>
        <taxon>Tybeckvirinae</taxon>
        <taxon>Lenusvirus</taxon>
        <taxon>Lenusvirus lenus</taxon>
    </lineage>
</organism>
<dbReference type="Proteomes" id="UP000241560">
    <property type="component" value="Segment"/>
</dbReference>
<evidence type="ECO:0000313" key="2">
    <source>
        <dbReference type="Proteomes" id="UP000241560"/>
    </source>
</evidence>
<dbReference type="GeneID" id="54986234"/>